<gene>
    <name evidence="7" type="ORF">BJ554DRAFT_1596</name>
</gene>
<evidence type="ECO:0000313" key="7">
    <source>
        <dbReference type="EMBL" id="KAG5458223.1"/>
    </source>
</evidence>
<evidence type="ECO:0000256" key="2">
    <source>
        <dbReference type="ARBA" id="ARBA00022840"/>
    </source>
</evidence>
<keyword evidence="4" id="KW-0493">Microtubule</keyword>
<accession>A0A8H7ZSF1</accession>
<keyword evidence="2 4" id="KW-0067">ATP-binding</keyword>
<keyword evidence="7" id="KW-0378">Hydrolase</keyword>
<reference evidence="7 8" key="1">
    <citation type="journal article" name="Sci. Rep.">
        <title>Genome-scale phylogenetic analyses confirm Olpidium as the closest living zoosporic fungus to the non-flagellated, terrestrial fungi.</title>
        <authorList>
            <person name="Chang Y."/>
            <person name="Rochon D."/>
            <person name="Sekimoto S."/>
            <person name="Wang Y."/>
            <person name="Chovatia M."/>
            <person name="Sandor L."/>
            <person name="Salamov A."/>
            <person name="Grigoriev I.V."/>
            <person name="Stajich J.E."/>
            <person name="Spatafora J.W."/>
        </authorList>
    </citation>
    <scope>NUCLEOTIDE SEQUENCE [LARGE SCALE GENOMIC DNA]</scope>
    <source>
        <strain evidence="7">S191</strain>
    </source>
</reference>
<evidence type="ECO:0000313" key="8">
    <source>
        <dbReference type="Proteomes" id="UP000673691"/>
    </source>
</evidence>
<proteinExistence type="inferred from homology"/>
<evidence type="ECO:0000256" key="1">
    <source>
        <dbReference type="ARBA" id="ARBA00022741"/>
    </source>
</evidence>
<dbReference type="Proteomes" id="UP000673691">
    <property type="component" value="Unassembled WGS sequence"/>
</dbReference>
<dbReference type="SMART" id="SM00129">
    <property type="entry name" value="KISc"/>
    <property type="match status" value="1"/>
</dbReference>
<name>A0A8H7ZSF1_9FUNG</name>
<feature type="compositionally biased region" description="Low complexity" evidence="5">
    <location>
        <begin position="60"/>
        <end position="87"/>
    </location>
</feature>
<dbReference type="PRINTS" id="PR00380">
    <property type="entry name" value="KINESINHEAVY"/>
</dbReference>
<dbReference type="Pfam" id="PF00225">
    <property type="entry name" value="Kinesin"/>
    <property type="match status" value="1"/>
</dbReference>
<feature type="compositionally biased region" description="Basic and acidic residues" evidence="5">
    <location>
        <begin position="25"/>
        <end position="44"/>
    </location>
</feature>
<evidence type="ECO:0000259" key="6">
    <source>
        <dbReference type="PROSITE" id="PS50067"/>
    </source>
</evidence>
<protein>
    <recommendedName>
        <fullName evidence="4">Kinesin-like protein</fullName>
    </recommendedName>
</protein>
<dbReference type="PANTHER" id="PTHR47971">
    <property type="entry name" value="KINESIN-RELATED PROTEIN 6"/>
    <property type="match status" value="1"/>
</dbReference>
<dbReference type="GO" id="GO:0016787">
    <property type="term" value="F:hydrolase activity"/>
    <property type="evidence" value="ECO:0007669"/>
    <property type="project" value="UniProtKB-KW"/>
</dbReference>
<dbReference type="InterPro" id="IPR001752">
    <property type="entry name" value="Kinesin_motor_dom"/>
</dbReference>
<comment type="caution">
    <text evidence="3">Lacks conserved residue(s) required for the propagation of feature annotation.</text>
</comment>
<dbReference type="InterPro" id="IPR027640">
    <property type="entry name" value="Kinesin-like_fam"/>
</dbReference>
<evidence type="ECO:0000256" key="5">
    <source>
        <dbReference type="SAM" id="MobiDB-lite"/>
    </source>
</evidence>
<dbReference type="InterPro" id="IPR027417">
    <property type="entry name" value="P-loop_NTPase"/>
</dbReference>
<dbReference type="InterPro" id="IPR019821">
    <property type="entry name" value="Kinesin_motor_CS"/>
</dbReference>
<dbReference type="Gene3D" id="3.40.850.10">
    <property type="entry name" value="Kinesin motor domain"/>
    <property type="match status" value="1"/>
</dbReference>
<dbReference type="PANTHER" id="PTHR47971:SF20">
    <property type="entry name" value="KINESIN-LIKE PROTEIN KIF24"/>
    <property type="match status" value="1"/>
</dbReference>
<keyword evidence="8" id="KW-1185">Reference proteome</keyword>
<dbReference type="PROSITE" id="PS00411">
    <property type="entry name" value="KINESIN_MOTOR_1"/>
    <property type="match status" value="1"/>
</dbReference>
<feature type="domain" description="Kinesin motor" evidence="6">
    <location>
        <begin position="164"/>
        <end position="542"/>
    </location>
</feature>
<evidence type="ECO:0000256" key="4">
    <source>
        <dbReference type="RuleBase" id="RU000394"/>
    </source>
</evidence>
<keyword evidence="1 4" id="KW-0547">Nucleotide-binding</keyword>
<dbReference type="SUPFAM" id="SSF52540">
    <property type="entry name" value="P-loop containing nucleoside triphosphate hydrolases"/>
    <property type="match status" value="1"/>
</dbReference>
<dbReference type="GO" id="GO:0007019">
    <property type="term" value="P:microtubule depolymerization"/>
    <property type="evidence" value="ECO:0007669"/>
    <property type="project" value="TreeGrafter"/>
</dbReference>
<dbReference type="AlphaFoldDB" id="A0A8H7ZSF1"/>
<sequence length="818" mass="87337">MPGDEGDGQQPQLGGFRPPAALIQVKDKRQAELKEKQERRHEEAAAAAAAEPNQTGNVGRGSPASGRASPGSKNVAAAAFTAGQGATLSPMNQRRTGRPPPPGGGGGGQAEVMRAKQGLNDREQVQLLYARQIEEFRAKLLAKAKKLGDGGQPVPAPAGDRDVRIRVCVRQRPMSSEGAATLGESLESGRRGPDMLYVHELKVRLDLSHEIDTHAFRFDRVFGETANNEEIYQAVAKPLVKALFKGGRVTFFCYGQVPDRLGLSENLVGKTHTVFGEKGGKGKGVTGLYGKALHGRNRVGNADGGALTRGFCWGVRAELACRDIFELKQGAGLNVYACFFEIYGGRIYDLFSNRGRVTLLEDKTGRARVRGLREIRVDTVEDLLNLTMSGNLQRTTASIEANATSSRSHAVFQLALRHSEGGGGPGYGPLFGKFSLIDLAGSERGADTGNASRQARIEAADINVSLLALKECIRALHKKSTASEEASQNHVPFRASKLTQILRDSLIGKGARTVMIANISPVDSASEHTLNTLRYAARVKDFRDSQTVGAPVGAVARAGSKSRIPAAGSAFDELTAEVAEDEEEADEEEDVASEEVSLEPESDFTFEEVSSGFDTSLEEQYQPRSGPPEAEDYEFDAGPTPLPPDGVLSASTNGSDEDLCGFTWTTAASTTAISIARTAAAAAEEEEAAAMAADKRDLAELHTRLGSPACVKELHFAVDHLLAAEDALLRDHRAALAALSRMAAEVEAPLIEAAAKGQGEIDAYAAGLADVIDSKIAILFRLRRRVEEVSKRLSEEEAASVGAIENEEERLTRSAAVD</sequence>
<dbReference type="GO" id="GO:0008017">
    <property type="term" value="F:microtubule binding"/>
    <property type="evidence" value="ECO:0007669"/>
    <property type="project" value="InterPro"/>
</dbReference>
<dbReference type="PROSITE" id="PS50067">
    <property type="entry name" value="KINESIN_MOTOR_2"/>
    <property type="match status" value="1"/>
</dbReference>
<feature type="compositionally biased region" description="Polar residues" evidence="5">
    <location>
        <begin position="612"/>
        <end position="623"/>
    </location>
</feature>
<dbReference type="GO" id="GO:0005874">
    <property type="term" value="C:microtubule"/>
    <property type="evidence" value="ECO:0007669"/>
    <property type="project" value="UniProtKB-KW"/>
</dbReference>
<dbReference type="OrthoDB" id="3176171at2759"/>
<comment type="similarity">
    <text evidence="3 4">Belongs to the TRAFAC class myosin-kinesin ATPase superfamily. Kinesin family.</text>
</comment>
<dbReference type="EMBL" id="JAEFCI010008809">
    <property type="protein sequence ID" value="KAG5458223.1"/>
    <property type="molecule type" value="Genomic_DNA"/>
</dbReference>
<organism evidence="7 8">
    <name type="scientific">Olpidium bornovanus</name>
    <dbReference type="NCBI Taxonomy" id="278681"/>
    <lineage>
        <taxon>Eukaryota</taxon>
        <taxon>Fungi</taxon>
        <taxon>Fungi incertae sedis</taxon>
        <taxon>Olpidiomycota</taxon>
        <taxon>Olpidiomycotina</taxon>
        <taxon>Olpidiomycetes</taxon>
        <taxon>Olpidiales</taxon>
        <taxon>Olpidiaceae</taxon>
        <taxon>Olpidium</taxon>
    </lineage>
</organism>
<dbReference type="GO" id="GO:0003777">
    <property type="term" value="F:microtubule motor activity"/>
    <property type="evidence" value="ECO:0007669"/>
    <property type="project" value="InterPro"/>
</dbReference>
<feature type="compositionally biased region" description="Acidic residues" evidence="5">
    <location>
        <begin position="580"/>
        <end position="606"/>
    </location>
</feature>
<dbReference type="GO" id="GO:0005524">
    <property type="term" value="F:ATP binding"/>
    <property type="evidence" value="ECO:0007669"/>
    <property type="project" value="UniProtKB-KW"/>
</dbReference>
<feature type="region of interest" description="Disordered" evidence="5">
    <location>
        <begin position="580"/>
        <end position="641"/>
    </location>
</feature>
<evidence type="ECO:0000256" key="3">
    <source>
        <dbReference type="PROSITE-ProRule" id="PRU00283"/>
    </source>
</evidence>
<keyword evidence="4" id="KW-0505">Motor protein</keyword>
<dbReference type="GO" id="GO:0007018">
    <property type="term" value="P:microtubule-based movement"/>
    <property type="evidence" value="ECO:0007669"/>
    <property type="project" value="InterPro"/>
</dbReference>
<comment type="caution">
    <text evidence="7">The sequence shown here is derived from an EMBL/GenBank/DDBJ whole genome shotgun (WGS) entry which is preliminary data.</text>
</comment>
<feature type="region of interest" description="Disordered" evidence="5">
    <location>
        <begin position="1"/>
        <end position="111"/>
    </location>
</feature>
<dbReference type="InterPro" id="IPR036961">
    <property type="entry name" value="Kinesin_motor_dom_sf"/>
</dbReference>